<reference evidence="3 4" key="1">
    <citation type="submission" date="2022-11" db="EMBL/GenBank/DDBJ databases">
        <title>Minimal conservation of predation-associated metabolite biosynthetic gene clusters underscores biosynthetic potential of Myxococcota including descriptions for ten novel species: Archangium lansinium sp. nov., Myxococcus landrumus sp. nov., Nannocystis bai.</title>
        <authorList>
            <person name="Ahearne A."/>
            <person name="Stevens C."/>
            <person name="Dowd S."/>
        </authorList>
    </citation>
    <scope>NUCLEOTIDE SEQUENCE [LARGE SCALE GENOMIC DNA]</scope>
    <source>
        <strain evidence="3 4">NCWAL01</strain>
    </source>
</reference>
<evidence type="ECO:0000313" key="3">
    <source>
        <dbReference type="EMBL" id="MDC0711787.1"/>
    </source>
</evidence>
<evidence type="ECO:0000256" key="1">
    <source>
        <dbReference type="SAM" id="SignalP"/>
    </source>
</evidence>
<sequence length="560" mass="61628">MTRALFVSLALLLWCPRVEAAPKGLQPIAVTASSTYAGTPATNVVDGNPATVWNAGGFATQWIELDLGRTVALWKIRLLVAQEPSGLTSHSVYVGQDPGNLRLVKTFTGTTSGGQWLEHTGDGLSGDHLGQVRYVRITTTQSPSWVAWSEIEVFQGVEHLGYFASAFDGHGTGDHTAETAAVGANVTWIATAVSTLAGKLAEAKRVGSKAILVLNGQLFSSSPLAPSADWQAQWEQVRRIILDGGYEDTVLAFYPLDEPYHNAWVNNVSDATMRGWLQAMSGRMHADFPSKPVGTILAYPTLTRGLGSAYVSMFDWVGFDCYGPWDNCNGQSMPWYISTLRSWLSPSQRMIAVPEAFRWDAANEDLLAQNLVIGRLNAWHKEVLSDGKYVAVAPFLWPSLDLNANGQAEQGTRDMRWVRERLYQFSRSLLHPEDTQIFPVDAVASASWDWGVPFAATNRDLLDSWAAGGVAPQWIEYDFGGSTQVRRIELVTNQYPSGATVHHIYGAATLGAWSLLGTIQGFTQDQQQLVWTGTANVRWIRVATSQSPSWVAWREIRFFE</sequence>
<keyword evidence="4" id="KW-1185">Reference proteome</keyword>
<dbReference type="Gene3D" id="2.60.120.260">
    <property type="entry name" value="Galactose-binding domain-like"/>
    <property type="match status" value="2"/>
</dbReference>
<feature type="signal peptide" evidence="1">
    <location>
        <begin position="1"/>
        <end position="20"/>
    </location>
</feature>
<proteinExistence type="predicted"/>
<dbReference type="SUPFAM" id="SSF49785">
    <property type="entry name" value="Galactose-binding domain-like"/>
    <property type="match status" value="2"/>
</dbReference>
<dbReference type="InterPro" id="IPR008979">
    <property type="entry name" value="Galactose-bd-like_sf"/>
</dbReference>
<dbReference type="RefSeq" id="WP_272141779.1">
    <property type="nucleotide sequence ID" value="NZ_JAQNDM010000002.1"/>
</dbReference>
<evidence type="ECO:0000313" key="4">
    <source>
        <dbReference type="Proteomes" id="UP001221838"/>
    </source>
</evidence>
<dbReference type="Proteomes" id="UP001221838">
    <property type="component" value="Unassembled WGS sequence"/>
</dbReference>
<protein>
    <submittedName>
        <fullName evidence="3">Discoidin domain-containing protein</fullName>
    </submittedName>
</protein>
<dbReference type="Pfam" id="PF00754">
    <property type="entry name" value="F5_F8_type_C"/>
    <property type="match status" value="1"/>
</dbReference>
<keyword evidence="1" id="KW-0732">Signal</keyword>
<feature type="chain" id="PRO_5046429710" evidence="1">
    <location>
        <begin position="21"/>
        <end position="560"/>
    </location>
</feature>
<gene>
    <name evidence="3" type="ORF">POL68_25180</name>
</gene>
<organism evidence="3 4">
    <name type="scientific">Stigmatella ashevillensis</name>
    <dbReference type="NCBI Taxonomy" id="2995309"/>
    <lineage>
        <taxon>Bacteria</taxon>
        <taxon>Pseudomonadati</taxon>
        <taxon>Myxococcota</taxon>
        <taxon>Myxococcia</taxon>
        <taxon>Myxococcales</taxon>
        <taxon>Cystobacterineae</taxon>
        <taxon>Archangiaceae</taxon>
        <taxon>Stigmatella</taxon>
    </lineage>
</organism>
<dbReference type="SUPFAM" id="SSF51445">
    <property type="entry name" value="(Trans)glycosidases"/>
    <property type="match status" value="1"/>
</dbReference>
<comment type="caution">
    <text evidence="3">The sequence shown here is derived from an EMBL/GenBank/DDBJ whole genome shotgun (WGS) entry which is preliminary data.</text>
</comment>
<accession>A0ABT5DDQ8</accession>
<dbReference type="InterPro" id="IPR017853">
    <property type="entry name" value="GH"/>
</dbReference>
<evidence type="ECO:0000259" key="2">
    <source>
        <dbReference type="PROSITE" id="PS50022"/>
    </source>
</evidence>
<dbReference type="PROSITE" id="PS50022">
    <property type="entry name" value="FA58C_3"/>
    <property type="match status" value="1"/>
</dbReference>
<name>A0ABT5DDQ8_9BACT</name>
<dbReference type="InterPro" id="IPR000421">
    <property type="entry name" value="FA58C"/>
</dbReference>
<dbReference type="EMBL" id="JAQNDM010000002">
    <property type="protein sequence ID" value="MDC0711787.1"/>
    <property type="molecule type" value="Genomic_DNA"/>
</dbReference>
<feature type="domain" description="F5/8 type C" evidence="2">
    <location>
        <begin position="18"/>
        <end position="156"/>
    </location>
</feature>